<feature type="compositionally biased region" description="Polar residues" evidence="1">
    <location>
        <begin position="1"/>
        <end position="17"/>
    </location>
</feature>
<name>A0A6J5QB39_9CAUD</name>
<dbReference type="EMBL" id="LR797237">
    <property type="protein sequence ID" value="CAB4196019.1"/>
    <property type="molecule type" value="Genomic_DNA"/>
</dbReference>
<dbReference type="EMBL" id="LR797004">
    <property type="protein sequence ID" value="CAB4180762.1"/>
    <property type="molecule type" value="Genomic_DNA"/>
</dbReference>
<protein>
    <submittedName>
        <fullName evidence="4">Uncharacterized protein</fullName>
    </submittedName>
</protein>
<organism evidence="4">
    <name type="scientific">uncultured Caudovirales phage</name>
    <dbReference type="NCBI Taxonomy" id="2100421"/>
    <lineage>
        <taxon>Viruses</taxon>
        <taxon>Duplodnaviria</taxon>
        <taxon>Heunggongvirae</taxon>
        <taxon>Uroviricota</taxon>
        <taxon>Caudoviricetes</taxon>
        <taxon>Peduoviridae</taxon>
        <taxon>Maltschvirus</taxon>
        <taxon>Maltschvirus maltsch</taxon>
    </lineage>
</organism>
<feature type="region of interest" description="Disordered" evidence="1">
    <location>
        <begin position="1"/>
        <end position="21"/>
    </location>
</feature>
<dbReference type="EMBL" id="LR796442">
    <property type="protein sequence ID" value="CAB4145032.1"/>
    <property type="molecule type" value="Genomic_DNA"/>
</dbReference>
<evidence type="ECO:0000313" key="4">
    <source>
        <dbReference type="EMBL" id="CAB4180762.1"/>
    </source>
</evidence>
<dbReference type="EMBL" id="LR796839">
    <property type="protein sequence ID" value="CAB4169173.1"/>
    <property type="molecule type" value="Genomic_DNA"/>
</dbReference>
<evidence type="ECO:0000313" key="2">
    <source>
        <dbReference type="EMBL" id="CAB4145032.1"/>
    </source>
</evidence>
<proteinExistence type="predicted"/>
<evidence type="ECO:0000256" key="1">
    <source>
        <dbReference type="SAM" id="MobiDB-lite"/>
    </source>
</evidence>
<evidence type="ECO:0000313" key="5">
    <source>
        <dbReference type="EMBL" id="CAB4196019.1"/>
    </source>
</evidence>
<dbReference type="EMBL" id="LR797507">
    <property type="protein sequence ID" value="CAB4221893.1"/>
    <property type="molecule type" value="Genomic_DNA"/>
</dbReference>
<evidence type="ECO:0000313" key="3">
    <source>
        <dbReference type="EMBL" id="CAB4169173.1"/>
    </source>
</evidence>
<evidence type="ECO:0000313" key="6">
    <source>
        <dbReference type="EMBL" id="CAB4221893.1"/>
    </source>
</evidence>
<gene>
    <name evidence="4" type="ORF">UFOVP1053_22</name>
    <name evidence="5" type="ORF">UFOVP1297_51</name>
    <name evidence="6" type="ORF">UFOVP1647_29</name>
    <name evidence="2" type="ORF">UFOVP472_22</name>
    <name evidence="3" type="ORF">UFOVP891_45</name>
</gene>
<reference evidence="4" key="1">
    <citation type="submission" date="2020-05" db="EMBL/GenBank/DDBJ databases">
        <authorList>
            <person name="Chiriac C."/>
            <person name="Salcher M."/>
            <person name="Ghai R."/>
            <person name="Kavagutti S V."/>
        </authorList>
    </citation>
    <scope>NUCLEOTIDE SEQUENCE</scope>
</reference>
<accession>A0A6J5QB39</accession>
<sequence length="158" mass="16280">MDAPQNGTTISHTNPALTRTGAETVHDTTVSLVFDIGGKKYTKTAITDGVTPTTDANSGATFDALANLYSCIFVWGINAAGTIVVAKGPAVLTADVTNASAALKFPPIPDTMCPFAYHTVAHANATAFQFGTSNWNATGVTLGTVIPVGQLPNRPLTS</sequence>